<keyword evidence="2" id="KW-1185">Reference proteome</keyword>
<evidence type="ECO:0000313" key="1">
    <source>
        <dbReference type="EMBL" id="KAK8844330.1"/>
    </source>
</evidence>
<evidence type="ECO:0000313" key="2">
    <source>
        <dbReference type="Proteomes" id="UP001470230"/>
    </source>
</evidence>
<sequence length="107" mass="12498">MIEAIIDGYLEWLINNINSVDELIYSLCEYFNDDKYNPEINLNSIINYYIIDDLNELDDLLINYYVSNIVLNSKTEFITSIIHLVLPNKSIESCGVFDSDEFLDDEE</sequence>
<dbReference type="Proteomes" id="UP001470230">
    <property type="component" value="Unassembled WGS sequence"/>
</dbReference>
<comment type="caution">
    <text evidence="1">The sequence shown here is derived from an EMBL/GenBank/DDBJ whole genome shotgun (WGS) entry which is preliminary data.</text>
</comment>
<name>A0ABR2HCA7_9EUKA</name>
<reference evidence="1 2" key="1">
    <citation type="submission" date="2024-04" db="EMBL/GenBank/DDBJ databases">
        <title>Tritrichomonas musculus Genome.</title>
        <authorList>
            <person name="Alves-Ferreira E."/>
            <person name="Grigg M."/>
            <person name="Lorenzi H."/>
            <person name="Galac M."/>
        </authorList>
    </citation>
    <scope>NUCLEOTIDE SEQUENCE [LARGE SCALE GENOMIC DNA]</scope>
    <source>
        <strain evidence="1 2">EAF2021</strain>
    </source>
</reference>
<organism evidence="1 2">
    <name type="scientific">Tritrichomonas musculus</name>
    <dbReference type="NCBI Taxonomy" id="1915356"/>
    <lineage>
        <taxon>Eukaryota</taxon>
        <taxon>Metamonada</taxon>
        <taxon>Parabasalia</taxon>
        <taxon>Tritrichomonadida</taxon>
        <taxon>Tritrichomonadidae</taxon>
        <taxon>Tritrichomonas</taxon>
    </lineage>
</organism>
<dbReference type="EMBL" id="JAPFFF010000033">
    <property type="protein sequence ID" value="KAK8844330.1"/>
    <property type="molecule type" value="Genomic_DNA"/>
</dbReference>
<accession>A0ABR2HCA7</accession>
<proteinExistence type="predicted"/>
<protein>
    <submittedName>
        <fullName evidence="1">Uncharacterized protein</fullName>
    </submittedName>
</protein>
<gene>
    <name evidence="1" type="ORF">M9Y10_024544</name>
</gene>